<feature type="domain" description="DUF6594" evidence="1">
    <location>
        <begin position="7"/>
        <end position="162"/>
    </location>
</feature>
<reference evidence="2 3" key="1">
    <citation type="submission" date="2023-01" db="EMBL/GenBank/DDBJ databases">
        <title>Analysis of 21 Apiospora genomes using comparative genomics revels a genus with tremendous synthesis potential of carbohydrate active enzymes and secondary metabolites.</title>
        <authorList>
            <person name="Sorensen T."/>
        </authorList>
    </citation>
    <scope>NUCLEOTIDE SEQUENCE [LARGE SCALE GENOMIC DNA]</scope>
    <source>
        <strain evidence="2 3">CBS 114990</strain>
    </source>
</reference>
<evidence type="ECO:0000313" key="3">
    <source>
        <dbReference type="Proteomes" id="UP001433268"/>
    </source>
</evidence>
<sequence>QKYREGYPRYAALLNAHPALHNFRRFTRVRMRLLLLKQDEITVLEEKLDQIDDAEARELNLGCARLDNSEERLQVVDKLRSSLAEYDEMLQHGHRTLSLPKSSEREVQNLKDWTAGTCCISRQETDYLERSDDLANLTGSPDIAISYVESLVEDCIHRLDGLIEERHELGWSTARKRRLGRRVPFSGLLLYTGKNARCICVRGKVRRQAELFTAAFPA</sequence>
<gene>
    <name evidence="2" type="ORF">PG997_015280</name>
</gene>
<dbReference type="RefSeq" id="XP_066660479.1">
    <property type="nucleotide sequence ID" value="XM_066819594.1"/>
</dbReference>
<feature type="non-terminal residue" evidence="2">
    <location>
        <position position="1"/>
    </location>
</feature>
<dbReference type="GeneID" id="92052654"/>
<protein>
    <recommendedName>
        <fullName evidence="1">DUF6594 domain-containing protein</fullName>
    </recommendedName>
</protein>
<dbReference type="PANTHER" id="PTHR34502:SF5">
    <property type="entry name" value="DUF6594 DOMAIN-CONTAINING PROTEIN"/>
    <property type="match status" value="1"/>
</dbReference>
<evidence type="ECO:0000259" key="1">
    <source>
        <dbReference type="Pfam" id="PF20237"/>
    </source>
</evidence>
<name>A0ABR1UQ61_9PEZI</name>
<dbReference type="Pfam" id="PF20237">
    <property type="entry name" value="DUF6594"/>
    <property type="match status" value="1"/>
</dbReference>
<dbReference type="InterPro" id="IPR046529">
    <property type="entry name" value="DUF6594"/>
</dbReference>
<evidence type="ECO:0000313" key="2">
    <source>
        <dbReference type="EMBL" id="KAK8061059.1"/>
    </source>
</evidence>
<accession>A0ABR1UQ61</accession>
<organism evidence="2 3">
    <name type="scientific">Apiospora hydei</name>
    <dbReference type="NCBI Taxonomy" id="1337664"/>
    <lineage>
        <taxon>Eukaryota</taxon>
        <taxon>Fungi</taxon>
        <taxon>Dikarya</taxon>
        <taxon>Ascomycota</taxon>
        <taxon>Pezizomycotina</taxon>
        <taxon>Sordariomycetes</taxon>
        <taxon>Xylariomycetidae</taxon>
        <taxon>Amphisphaeriales</taxon>
        <taxon>Apiosporaceae</taxon>
        <taxon>Apiospora</taxon>
    </lineage>
</organism>
<dbReference type="Proteomes" id="UP001433268">
    <property type="component" value="Unassembled WGS sequence"/>
</dbReference>
<comment type="caution">
    <text evidence="2">The sequence shown here is derived from an EMBL/GenBank/DDBJ whole genome shotgun (WGS) entry which is preliminary data.</text>
</comment>
<proteinExistence type="predicted"/>
<dbReference type="EMBL" id="JAQQWN010000011">
    <property type="protein sequence ID" value="KAK8061059.1"/>
    <property type="molecule type" value="Genomic_DNA"/>
</dbReference>
<keyword evidence="3" id="KW-1185">Reference proteome</keyword>
<dbReference type="PANTHER" id="PTHR34502">
    <property type="entry name" value="DUF6594 DOMAIN-CONTAINING PROTEIN-RELATED"/>
    <property type="match status" value="1"/>
</dbReference>